<dbReference type="AlphaFoldDB" id="A0A644VDJ3"/>
<reference evidence="1" key="1">
    <citation type="submission" date="2019-08" db="EMBL/GenBank/DDBJ databases">
        <authorList>
            <person name="Kucharzyk K."/>
            <person name="Murdoch R.W."/>
            <person name="Higgins S."/>
            <person name="Loffler F."/>
        </authorList>
    </citation>
    <scope>NUCLEOTIDE SEQUENCE</scope>
</reference>
<dbReference type="PANTHER" id="PTHR45661">
    <property type="entry name" value="SURFACE ANTIGEN"/>
    <property type="match status" value="1"/>
</dbReference>
<dbReference type="Gene3D" id="3.80.10.10">
    <property type="entry name" value="Ribonuclease Inhibitor"/>
    <property type="match status" value="4"/>
</dbReference>
<dbReference type="Gene3D" id="3.40.50.12480">
    <property type="match status" value="1"/>
</dbReference>
<dbReference type="InterPro" id="IPR026906">
    <property type="entry name" value="LRR_5"/>
</dbReference>
<dbReference type="EMBL" id="VSSQ01000278">
    <property type="protein sequence ID" value="MPL89360.1"/>
    <property type="molecule type" value="Genomic_DNA"/>
</dbReference>
<name>A0A644VDJ3_9ZZZZ</name>
<comment type="caution">
    <text evidence="1">The sequence shown here is derived from an EMBL/GenBank/DDBJ whole genome shotgun (WGS) entry which is preliminary data.</text>
</comment>
<dbReference type="Pfam" id="PF13306">
    <property type="entry name" value="LRR_5"/>
    <property type="match status" value="5"/>
</dbReference>
<evidence type="ECO:0000313" key="1">
    <source>
        <dbReference type="EMBL" id="MPL89360.1"/>
    </source>
</evidence>
<proteinExistence type="predicted"/>
<dbReference type="InterPro" id="IPR053139">
    <property type="entry name" value="Surface_bspA-like"/>
</dbReference>
<accession>A0A644VDJ3</accession>
<sequence length="691" mass="75152">MRKSLLLSFCVLFSLILQAQISKSVYVTTAGTLAKHLNESDRTNLINLSVAGNIDSRDIAFIRDHIKKVSSLNFTDAIINFYSGTDGTNTGTQASYPANEFPAYAFYNPALLSYKPSLTMITLPPTIKSIGELAFYYCWNLTSINVPASVKSIGEYAFYGCYALSSFSVNSSNTRYSSSNGVLFNKTQDTLLVCPNAKTGSYTIPSTVKHIANSAFENCYSLTAVTLPTSLISTGTYAFAYCSGIFGDLTIPNGVTTLGDGAFYGCYNLTGTVTVPATLITLGAYCFMECNNLKSFSVNASNPDYASSNDILYSKNLDTLFICPGAKTGLFTIPNSVKLIGSHAFYKCSKLTGTITIPLTTDYIGYYAFYGCPQIGAYAVNALNPYFTAENGILYSKSKDRIIICPTAKTGTITLPQNTISVDPGAFNNCTGITGNIHLPASLNYLGEYAFYNCSAINGFTVDDTNQYFSAADGVLFSKNQEQLYLCPLNKAGAYSVPSSVKHIGYAAFDGCSKLTEINLTDNIQKIGEYAFEYCTGISSLTIPKNTDSIGAGAFYACSNLINLGVAKAFPPVVDYYTLDLVSKTNCNLAVPTGSLILYRSAPYWGEFANITEVNFNTSTHITFGQSYQCFKTRDGLTIKNLKQDDYVEIYTLQGLSLTKQRAFTEVMNLHLPVKGIFIVKIGEFTEKIMF</sequence>
<dbReference type="PANTHER" id="PTHR45661:SF3">
    <property type="entry name" value="IG-LIKE DOMAIN-CONTAINING PROTEIN"/>
    <property type="match status" value="1"/>
</dbReference>
<dbReference type="InterPro" id="IPR032675">
    <property type="entry name" value="LRR_dom_sf"/>
</dbReference>
<protein>
    <submittedName>
        <fullName evidence="1">Uncharacterized protein</fullName>
    </submittedName>
</protein>
<dbReference type="SUPFAM" id="SSF52058">
    <property type="entry name" value="L domain-like"/>
    <property type="match status" value="2"/>
</dbReference>
<organism evidence="1">
    <name type="scientific">bioreactor metagenome</name>
    <dbReference type="NCBI Taxonomy" id="1076179"/>
    <lineage>
        <taxon>unclassified sequences</taxon>
        <taxon>metagenomes</taxon>
        <taxon>ecological metagenomes</taxon>
    </lineage>
</organism>
<gene>
    <name evidence="1" type="ORF">SDC9_35394</name>
</gene>